<keyword evidence="1" id="KW-0812">Transmembrane</keyword>
<evidence type="ECO:0000256" key="1">
    <source>
        <dbReference type="SAM" id="Phobius"/>
    </source>
</evidence>
<accession>A0A1X1FDR4</accession>
<proteinExistence type="predicted"/>
<dbReference type="AlphaFoldDB" id="A0A1X1FDR4"/>
<organism evidence="2 3">
    <name type="scientific">Lentilactobacillus parabuchneri</name>
    <dbReference type="NCBI Taxonomy" id="152331"/>
    <lineage>
        <taxon>Bacteria</taxon>
        <taxon>Bacillati</taxon>
        <taxon>Bacillota</taxon>
        <taxon>Bacilli</taxon>
        <taxon>Lactobacillales</taxon>
        <taxon>Lactobacillaceae</taxon>
        <taxon>Lentilactobacillus</taxon>
    </lineage>
</organism>
<dbReference type="RefSeq" id="WP_167547572.1">
    <property type="nucleotide sequence ID" value="NZ_CP018796.1"/>
</dbReference>
<dbReference type="EMBL" id="MSBD01000041">
    <property type="protein sequence ID" value="ORN27688.1"/>
    <property type="molecule type" value="Genomic_DNA"/>
</dbReference>
<dbReference type="Proteomes" id="UP000193009">
    <property type="component" value="Unassembled WGS sequence"/>
</dbReference>
<gene>
    <name evidence="2" type="ORF">FAM23169_01724</name>
</gene>
<sequence length="47" mass="5398">MPINRQGLRRKRQEFPKGYYTVNDGFKLLGMAVVMIVILAVVAKMLM</sequence>
<keyword evidence="1" id="KW-0472">Membrane</keyword>
<reference evidence="2 3" key="1">
    <citation type="journal article" date="2017" name="Front. Microbiol.">
        <title>The Histidine Decarboxylase Gene Cluster of Lactobacillus parabuchneri Was Gained by Horizontal Gene Transfer and Is Mobile within the Species.</title>
        <authorList>
            <person name="Wuthrich D."/>
            <person name="Berthoud H."/>
            <person name="Wechsler D."/>
            <person name="Eugster E."/>
            <person name="Irmler S."/>
            <person name="Bruggmann R."/>
        </authorList>
    </citation>
    <scope>NUCLEOTIDE SEQUENCE [LARGE SCALE GENOMIC DNA]</scope>
    <source>
        <strain evidence="2 3">FAM23169</strain>
    </source>
</reference>
<name>A0A1X1FDR4_9LACO</name>
<evidence type="ECO:0000313" key="2">
    <source>
        <dbReference type="EMBL" id="ORN27688.1"/>
    </source>
</evidence>
<comment type="caution">
    <text evidence="2">The sequence shown here is derived from an EMBL/GenBank/DDBJ whole genome shotgun (WGS) entry which is preliminary data.</text>
</comment>
<keyword evidence="1" id="KW-1133">Transmembrane helix</keyword>
<keyword evidence="3" id="KW-1185">Reference proteome</keyword>
<protein>
    <submittedName>
        <fullName evidence="2">Uncharacterized protein</fullName>
    </submittedName>
</protein>
<evidence type="ECO:0000313" key="3">
    <source>
        <dbReference type="Proteomes" id="UP000193009"/>
    </source>
</evidence>
<feature type="transmembrane region" description="Helical" evidence="1">
    <location>
        <begin position="28"/>
        <end position="46"/>
    </location>
</feature>
<dbReference type="GeneID" id="69803511"/>
<dbReference type="STRING" id="152331.FAM21731_01784"/>
<dbReference type="KEGG" id="lpar:FAM21731_01784"/>